<dbReference type="Proteomes" id="UP000463961">
    <property type="component" value="Chromosome"/>
</dbReference>
<dbReference type="SUPFAM" id="SSF143011">
    <property type="entry name" value="RelE-like"/>
    <property type="match status" value="1"/>
</dbReference>
<dbReference type="NCBIfam" id="TIGR02385">
    <property type="entry name" value="RelE_StbE"/>
    <property type="match status" value="1"/>
</dbReference>
<dbReference type="InterPro" id="IPR035093">
    <property type="entry name" value="RelE/ParE_toxin_dom_sf"/>
</dbReference>
<gene>
    <name evidence="3" type="ORF">ICHIAU1_02670</name>
</gene>
<dbReference type="EMBL" id="AP022345">
    <property type="protein sequence ID" value="BBU67984.1"/>
    <property type="molecule type" value="Genomic_DNA"/>
</dbReference>
<sequence length="91" mass="10601">MPWIIKYTESAQRQLKKLDKAAALRVLDYMDERIGILADPRSAGKNLVGPRMGSYWRYRVGDLRVICDIQDQTVVILVIEIGHRREVYRGR</sequence>
<keyword evidence="2" id="KW-1277">Toxin-antitoxin system</keyword>
<dbReference type="AlphaFoldDB" id="A0A679I6K8"/>
<dbReference type="OrthoDB" id="5570653at2"/>
<name>A0A679I6K8_9RHOO</name>
<dbReference type="PANTHER" id="PTHR35601">
    <property type="entry name" value="TOXIN RELE"/>
    <property type="match status" value="1"/>
</dbReference>
<dbReference type="RefSeq" id="WP_162049066.1">
    <property type="nucleotide sequence ID" value="NZ_AP019011.1"/>
</dbReference>
<dbReference type="Gene3D" id="3.30.2310.20">
    <property type="entry name" value="RelE-like"/>
    <property type="match status" value="1"/>
</dbReference>
<accession>A0A679I6K8</accession>
<reference evidence="4" key="1">
    <citation type="submission" date="2020-01" db="EMBL/GenBank/DDBJ databases">
        <title>Phosphoaccumulans saitamaens gen. nov., sp. nov., a polyphosphate accumulating bacterium isolated from surface river water.</title>
        <authorList>
            <person name="Watanabe K."/>
            <person name="Suda W."/>
        </authorList>
    </citation>
    <scope>NUCLEOTIDE SEQUENCE [LARGE SCALE GENOMIC DNA]</scope>
    <source>
        <strain evidence="4">ICHIAU1</strain>
    </source>
</reference>
<dbReference type="InterPro" id="IPR007712">
    <property type="entry name" value="RelE/ParE_toxin"/>
</dbReference>
<evidence type="ECO:0000313" key="3">
    <source>
        <dbReference type="EMBL" id="BBU67984.1"/>
    </source>
</evidence>
<dbReference type="Pfam" id="PF05016">
    <property type="entry name" value="ParE_toxin"/>
    <property type="match status" value="1"/>
</dbReference>
<dbReference type="PANTHER" id="PTHR35601:SF1">
    <property type="entry name" value="TOXIN RELE"/>
    <property type="match status" value="1"/>
</dbReference>
<evidence type="ECO:0000256" key="2">
    <source>
        <dbReference type="ARBA" id="ARBA00022649"/>
    </source>
</evidence>
<protein>
    <submittedName>
        <fullName evidence="3">Translation repressor RelE</fullName>
    </submittedName>
</protein>
<keyword evidence="4" id="KW-1185">Reference proteome</keyword>
<organism evidence="3 4">
    <name type="scientific">Fluviibacter phosphoraccumulans</name>
    <dbReference type="NCBI Taxonomy" id="1751046"/>
    <lineage>
        <taxon>Bacteria</taxon>
        <taxon>Pseudomonadati</taxon>
        <taxon>Pseudomonadota</taxon>
        <taxon>Betaproteobacteria</taxon>
        <taxon>Rhodocyclales</taxon>
        <taxon>Fluviibacteraceae</taxon>
        <taxon>Fluviibacter</taxon>
    </lineage>
</organism>
<evidence type="ECO:0000313" key="4">
    <source>
        <dbReference type="Proteomes" id="UP000463961"/>
    </source>
</evidence>
<proteinExistence type="inferred from homology"/>
<evidence type="ECO:0000256" key="1">
    <source>
        <dbReference type="ARBA" id="ARBA00006226"/>
    </source>
</evidence>
<comment type="similarity">
    <text evidence="1">Belongs to the RelE toxin family.</text>
</comment>